<protein>
    <submittedName>
        <fullName evidence="3">Carbonic anhydrase</fullName>
    </submittedName>
</protein>
<dbReference type="RefSeq" id="XP_007296412.1">
    <property type="nucleotide sequence ID" value="XM_007296350.1"/>
</dbReference>
<sequence>MFRSLIALAAVSAVLACPQDNSNVRVAGLQKRAEEVAPSPWTYEGARTWGNTAGVNGSEVCQLGMTQSPINLPFGQYSRVHIPTLNYTTVSGKLSNWGYGIQFMLNKTNGRDYTGNPTLTDGEQVYYLHSFHTHTPSEHRINGERSHGELHLVHADAEGKPKGVLGLRINPSENESPFIAQVLGCPGVDSTAVKYVENIDMVKALDEVDHVRKFWTYKGSLTTPPCGEGLRWWVAENVLQVSDTQMQNLLGVSLYSSRTEQNVWRHDVNQL</sequence>
<dbReference type="Proteomes" id="UP000006753">
    <property type="component" value="Unassembled WGS sequence"/>
</dbReference>
<keyword evidence="1" id="KW-0732">Signal</keyword>
<dbReference type="Pfam" id="PF00194">
    <property type="entry name" value="Carb_anhydrase"/>
    <property type="match status" value="1"/>
</dbReference>
<dbReference type="InterPro" id="IPR001148">
    <property type="entry name" value="CA_dom"/>
</dbReference>
<dbReference type="InterPro" id="IPR023561">
    <property type="entry name" value="Carbonic_anhydrase_a-class"/>
</dbReference>
<evidence type="ECO:0000259" key="2">
    <source>
        <dbReference type="PROSITE" id="PS51144"/>
    </source>
</evidence>
<reference evidence="3 4" key="1">
    <citation type="journal article" date="2012" name="BMC Genomics">
        <title>Sequencing the genome of Marssonina brunnea reveals fungus-poplar co-evolution.</title>
        <authorList>
            <person name="Zhu S."/>
            <person name="Cao Y.-Z."/>
            <person name="Jiang C."/>
            <person name="Tan B.-Y."/>
            <person name="Wang Z."/>
            <person name="Feng S."/>
            <person name="Zhang L."/>
            <person name="Su X.-H."/>
            <person name="Brejova B."/>
            <person name="Vinar T."/>
            <person name="Xu M."/>
            <person name="Wang M.-X."/>
            <person name="Zhang S.-G."/>
            <person name="Huang M.-R."/>
            <person name="Wu R."/>
            <person name="Zhou Y."/>
        </authorList>
    </citation>
    <scope>NUCLEOTIDE SEQUENCE [LARGE SCALE GENOMIC DNA]</scope>
    <source>
        <strain evidence="3 4">MB_m1</strain>
    </source>
</reference>
<dbReference type="OMA" id="SSWHTHI"/>
<dbReference type="PROSITE" id="PS51257">
    <property type="entry name" value="PROKAR_LIPOPROTEIN"/>
    <property type="match status" value="1"/>
</dbReference>
<evidence type="ECO:0000313" key="3">
    <source>
        <dbReference type="EMBL" id="EKD13440.1"/>
    </source>
</evidence>
<dbReference type="InterPro" id="IPR036398">
    <property type="entry name" value="CA_dom_sf"/>
</dbReference>
<evidence type="ECO:0000256" key="1">
    <source>
        <dbReference type="SAM" id="SignalP"/>
    </source>
</evidence>
<feature type="domain" description="Alpha-carbonic anhydrase" evidence="2">
    <location>
        <begin position="39"/>
        <end position="271"/>
    </location>
</feature>
<dbReference type="AlphaFoldDB" id="K1W8C6"/>
<dbReference type="SUPFAM" id="SSF51069">
    <property type="entry name" value="Carbonic anhydrase"/>
    <property type="match status" value="1"/>
</dbReference>
<keyword evidence="4" id="KW-1185">Reference proteome</keyword>
<dbReference type="EMBL" id="JH921450">
    <property type="protein sequence ID" value="EKD13440.1"/>
    <property type="molecule type" value="Genomic_DNA"/>
</dbReference>
<proteinExistence type="predicted"/>
<organism evidence="3 4">
    <name type="scientific">Marssonina brunnea f. sp. multigermtubi (strain MB_m1)</name>
    <name type="common">Marssonina leaf spot fungus</name>
    <dbReference type="NCBI Taxonomy" id="1072389"/>
    <lineage>
        <taxon>Eukaryota</taxon>
        <taxon>Fungi</taxon>
        <taxon>Dikarya</taxon>
        <taxon>Ascomycota</taxon>
        <taxon>Pezizomycotina</taxon>
        <taxon>Leotiomycetes</taxon>
        <taxon>Helotiales</taxon>
        <taxon>Drepanopezizaceae</taxon>
        <taxon>Drepanopeziza</taxon>
    </lineage>
</organism>
<dbReference type="InParanoid" id="K1W8C6"/>
<accession>K1W8C6</accession>
<dbReference type="GO" id="GO:0008270">
    <property type="term" value="F:zinc ion binding"/>
    <property type="evidence" value="ECO:0007669"/>
    <property type="project" value="InterPro"/>
</dbReference>
<dbReference type="GO" id="GO:0004089">
    <property type="term" value="F:carbonate dehydratase activity"/>
    <property type="evidence" value="ECO:0007669"/>
    <property type="project" value="InterPro"/>
</dbReference>
<dbReference type="HOGENOM" id="CLU_039326_4_0_1"/>
<dbReference type="PROSITE" id="PS51144">
    <property type="entry name" value="ALPHA_CA_2"/>
    <property type="match status" value="1"/>
</dbReference>
<dbReference type="SMART" id="SM01057">
    <property type="entry name" value="Carb_anhydrase"/>
    <property type="match status" value="1"/>
</dbReference>
<dbReference type="PANTHER" id="PTHR18952:SF274">
    <property type="entry name" value="ALPHA-CARBONIC ANHYDRASE DOMAIN-CONTAINING PROTEIN"/>
    <property type="match status" value="1"/>
</dbReference>
<dbReference type="CDD" id="cd03124">
    <property type="entry name" value="alpha_CA_prokaryotic_like"/>
    <property type="match status" value="1"/>
</dbReference>
<dbReference type="PANTHER" id="PTHR18952">
    <property type="entry name" value="CARBONIC ANHYDRASE"/>
    <property type="match status" value="1"/>
</dbReference>
<dbReference type="OrthoDB" id="429145at2759"/>
<dbReference type="GeneID" id="18764458"/>
<dbReference type="KEGG" id="mbe:MBM_08523"/>
<name>K1W8C6_MARBU</name>
<dbReference type="InterPro" id="IPR041891">
    <property type="entry name" value="Alpha_CA_prokaryot-like"/>
</dbReference>
<dbReference type="eggNOG" id="KOG0382">
    <property type="taxonomic scope" value="Eukaryota"/>
</dbReference>
<dbReference type="Gene3D" id="3.10.200.10">
    <property type="entry name" value="Alpha carbonic anhydrase"/>
    <property type="match status" value="1"/>
</dbReference>
<evidence type="ECO:0000313" key="4">
    <source>
        <dbReference type="Proteomes" id="UP000006753"/>
    </source>
</evidence>
<dbReference type="STRING" id="1072389.K1W8C6"/>
<gene>
    <name evidence="3" type="ORF">MBM_08523</name>
</gene>
<feature type="chain" id="PRO_5003852328" evidence="1">
    <location>
        <begin position="17"/>
        <end position="271"/>
    </location>
</feature>
<feature type="signal peptide" evidence="1">
    <location>
        <begin position="1"/>
        <end position="16"/>
    </location>
</feature>